<name>A0A926EHM5_9FIRM</name>
<reference evidence="2" key="1">
    <citation type="submission" date="2020-08" db="EMBL/GenBank/DDBJ databases">
        <title>Genome public.</title>
        <authorList>
            <person name="Liu C."/>
            <person name="Sun Q."/>
        </authorList>
    </citation>
    <scope>NUCLEOTIDE SEQUENCE</scope>
    <source>
        <strain evidence="2">NSJ-12</strain>
    </source>
</reference>
<protein>
    <submittedName>
        <fullName evidence="2">Recombinase RecT</fullName>
    </submittedName>
</protein>
<gene>
    <name evidence="2" type="ORF">H8718_17820</name>
</gene>
<dbReference type="GO" id="GO:0006259">
    <property type="term" value="P:DNA metabolic process"/>
    <property type="evidence" value="ECO:0007669"/>
    <property type="project" value="InterPro"/>
</dbReference>
<accession>A0A926EHM5</accession>
<evidence type="ECO:0000313" key="2">
    <source>
        <dbReference type="EMBL" id="MBC8581351.1"/>
    </source>
</evidence>
<dbReference type="InterPro" id="IPR004590">
    <property type="entry name" value="ssDNA_annealing_RecT"/>
</dbReference>
<dbReference type="Proteomes" id="UP000655830">
    <property type="component" value="Unassembled WGS sequence"/>
</dbReference>
<sequence>MASNQMVTQQDQELSINQLVGKASVQKKLHDMLGKKAAGFASSIISLAQSDNLKDCNPESILKSAMIAATMDLPINPNFGMAYVVPYNDKKKGKIAQFQMGYKGFIQLALRSGQFKYFNADIVYEGELKSRNKLTGSIEFEEDTNLIDYSKPVGYFAYFQLLNGFEKTVYMTVEEAESHGKRYSQSYKSTNDWVRNSSLWSTDFDGMAIKTVVKNLLSKYAPLSIEMQTALENDNTYDDGNGNRSEALTSQQEQREMTASKEFVDADYVEESVSTQSVRQQQVSNECPI</sequence>
<comment type="caution">
    <text evidence="2">The sequence shown here is derived from an EMBL/GenBank/DDBJ whole genome shotgun (WGS) entry which is preliminary data.</text>
</comment>
<dbReference type="Pfam" id="PF03837">
    <property type="entry name" value="RecT"/>
    <property type="match status" value="1"/>
</dbReference>
<dbReference type="NCBIfam" id="TIGR00616">
    <property type="entry name" value="rect"/>
    <property type="match status" value="1"/>
</dbReference>
<dbReference type="RefSeq" id="WP_249334233.1">
    <property type="nucleotide sequence ID" value="NZ_JACRSY010000047.1"/>
</dbReference>
<dbReference type="InterPro" id="IPR018330">
    <property type="entry name" value="RecT_fam"/>
</dbReference>
<feature type="compositionally biased region" description="Polar residues" evidence="1">
    <location>
        <begin position="242"/>
        <end position="252"/>
    </location>
</feature>
<dbReference type="GO" id="GO:0003677">
    <property type="term" value="F:DNA binding"/>
    <property type="evidence" value="ECO:0007669"/>
    <property type="project" value="InterPro"/>
</dbReference>
<feature type="region of interest" description="Disordered" evidence="1">
    <location>
        <begin position="234"/>
        <end position="261"/>
    </location>
</feature>
<evidence type="ECO:0000313" key="3">
    <source>
        <dbReference type="Proteomes" id="UP000655830"/>
    </source>
</evidence>
<dbReference type="EMBL" id="JACRSY010000047">
    <property type="protein sequence ID" value="MBC8581351.1"/>
    <property type="molecule type" value="Genomic_DNA"/>
</dbReference>
<dbReference type="AlphaFoldDB" id="A0A926EHM5"/>
<evidence type="ECO:0000256" key="1">
    <source>
        <dbReference type="SAM" id="MobiDB-lite"/>
    </source>
</evidence>
<keyword evidence="3" id="KW-1185">Reference proteome</keyword>
<organism evidence="2 3">
    <name type="scientific">Zhenhengia yiwuensis</name>
    <dbReference type="NCBI Taxonomy" id="2763666"/>
    <lineage>
        <taxon>Bacteria</taxon>
        <taxon>Bacillati</taxon>
        <taxon>Bacillota</taxon>
        <taxon>Clostridia</taxon>
        <taxon>Lachnospirales</taxon>
        <taxon>Lachnospiraceae</taxon>
        <taxon>Zhenhengia</taxon>
    </lineage>
</organism>
<proteinExistence type="predicted"/>